<dbReference type="SUPFAM" id="SSF49265">
    <property type="entry name" value="Fibronectin type III"/>
    <property type="match status" value="1"/>
</dbReference>
<organism evidence="6 7">
    <name type="scientific">Mytilus coruscus</name>
    <name type="common">Sea mussel</name>
    <dbReference type="NCBI Taxonomy" id="42192"/>
    <lineage>
        <taxon>Eukaryota</taxon>
        <taxon>Metazoa</taxon>
        <taxon>Spiralia</taxon>
        <taxon>Lophotrochozoa</taxon>
        <taxon>Mollusca</taxon>
        <taxon>Bivalvia</taxon>
        <taxon>Autobranchia</taxon>
        <taxon>Pteriomorphia</taxon>
        <taxon>Mytilida</taxon>
        <taxon>Mytiloidea</taxon>
        <taxon>Mytilidae</taxon>
        <taxon>Mytilinae</taxon>
        <taxon>Mytilus</taxon>
    </lineage>
</organism>
<dbReference type="PROSITE" id="PS50853">
    <property type="entry name" value="FN3"/>
    <property type="match status" value="1"/>
</dbReference>
<dbReference type="InterPro" id="IPR013783">
    <property type="entry name" value="Ig-like_fold"/>
</dbReference>
<keyword evidence="3" id="KW-1133">Transmembrane helix</keyword>
<comment type="caution">
    <text evidence="2">Lacks conserved residue(s) required for the propagation of feature annotation.</text>
</comment>
<dbReference type="GO" id="GO:0007411">
    <property type="term" value="P:axon guidance"/>
    <property type="evidence" value="ECO:0007669"/>
    <property type="project" value="TreeGrafter"/>
</dbReference>
<sequence>MILCGTNANSAKGFELDITDMTSSSSDVPCSNDPFDNFTALYAKSPDGGQIMYYASTSHTESTIQRPIQGTTDYMKGVISNKWMKDPQFVGSFDVDDRVFVFFRETAVETDPDPAEKKIYSRVAKVCKHDIGGDSLLRNKWTSYQKARLDCLIPGDIPVRTGTPASAICAFNLTSIDDALDGSFKEQKAANTFWTEATTVPTPRPGQCTNDSKSLSENVLQFIADHPLMHQAVQPMYEKPIFVMDDEELQQLELHNNMTEIVFYAASNTGKVYKLFFKNGNTYTTSTYKPLSTSEVIWTLKQHDDVVYICTDFSVRRIRVINCEKHKWIDECLKDPHCGWINNSTLLSENENQWYNRCRSIEYIKDNNLQNANGVYTHENYDISITTPKSCPPEKPQYLRATNTTENKLQLRWIPGFDGGHDQTFILEYRNGETGSWMKITVDSSTSDDDPQIYELSGLQSSKLYEIKLCAENKIGTSPNTDSIMVSTSNSGSIMASMNDKPFKQTVEITVLMVICTTFSVILIVAILITFLLTRKKYTKKVESQTTKEEHKKKWEKCPRKLTSDRTDLSSQSIDAVSLPYLGKNKVTSAPDPRRSFIPEIFQTDRNISIYNQISQTMNSLYKLCKLADVLHSTVI</sequence>
<evidence type="ECO:0000256" key="2">
    <source>
        <dbReference type="PROSITE-ProRule" id="PRU00352"/>
    </source>
</evidence>
<evidence type="ECO:0008006" key="8">
    <source>
        <dbReference type="Google" id="ProtNLM"/>
    </source>
</evidence>
<comment type="similarity">
    <text evidence="1">Belongs to the semaphorin family.</text>
</comment>
<dbReference type="InterPro" id="IPR027231">
    <property type="entry name" value="Semaphorin"/>
</dbReference>
<keyword evidence="3" id="KW-0472">Membrane</keyword>
<dbReference type="PANTHER" id="PTHR11036:SF127">
    <property type="entry name" value="SEMAPHORIN-1A"/>
    <property type="match status" value="1"/>
</dbReference>
<dbReference type="InterPro" id="IPR001627">
    <property type="entry name" value="Semap_dom"/>
</dbReference>
<keyword evidence="3" id="KW-0812">Transmembrane</keyword>
<protein>
    <recommendedName>
        <fullName evidence="8">Fibronectin type-III domain-containing protein</fullName>
    </recommendedName>
</protein>
<dbReference type="GO" id="GO:0005886">
    <property type="term" value="C:plasma membrane"/>
    <property type="evidence" value="ECO:0007669"/>
    <property type="project" value="TreeGrafter"/>
</dbReference>
<dbReference type="Pfam" id="PF01403">
    <property type="entry name" value="Sema"/>
    <property type="match status" value="1"/>
</dbReference>
<dbReference type="OrthoDB" id="6272054at2759"/>
<dbReference type="GO" id="GO:0030215">
    <property type="term" value="F:semaphorin receptor binding"/>
    <property type="evidence" value="ECO:0007669"/>
    <property type="project" value="InterPro"/>
</dbReference>
<feature type="domain" description="Sema" evidence="5">
    <location>
        <begin position="1"/>
        <end position="320"/>
    </location>
</feature>
<dbReference type="GO" id="GO:0071526">
    <property type="term" value="P:semaphorin-plexin signaling pathway"/>
    <property type="evidence" value="ECO:0007669"/>
    <property type="project" value="TreeGrafter"/>
</dbReference>
<dbReference type="InterPro" id="IPR036116">
    <property type="entry name" value="FN3_sf"/>
</dbReference>
<evidence type="ECO:0000256" key="1">
    <source>
        <dbReference type="ARBA" id="ARBA00009492"/>
    </source>
</evidence>
<feature type="transmembrane region" description="Helical" evidence="3">
    <location>
        <begin position="509"/>
        <end position="533"/>
    </location>
</feature>
<dbReference type="SUPFAM" id="SSF101912">
    <property type="entry name" value="Sema domain"/>
    <property type="match status" value="1"/>
</dbReference>
<dbReference type="GO" id="GO:0030335">
    <property type="term" value="P:positive regulation of cell migration"/>
    <property type="evidence" value="ECO:0007669"/>
    <property type="project" value="TreeGrafter"/>
</dbReference>
<dbReference type="PROSITE" id="PS51004">
    <property type="entry name" value="SEMA"/>
    <property type="match status" value="1"/>
</dbReference>
<evidence type="ECO:0000313" key="6">
    <source>
        <dbReference type="EMBL" id="CAC5398344.1"/>
    </source>
</evidence>
<evidence type="ECO:0000259" key="4">
    <source>
        <dbReference type="PROSITE" id="PS50853"/>
    </source>
</evidence>
<evidence type="ECO:0000256" key="3">
    <source>
        <dbReference type="SAM" id="Phobius"/>
    </source>
</evidence>
<reference evidence="6 7" key="1">
    <citation type="submission" date="2020-06" db="EMBL/GenBank/DDBJ databases">
        <authorList>
            <person name="Li R."/>
            <person name="Bekaert M."/>
        </authorList>
    </citation>
    <scope>NUCLEOTIDE SEQUENCE [LARGE SCALE GENOMIC DNA]</scope>
    <source>
        <strain evidence="7">wild</strain>
    </source>
</reference>
<dbReference type="GO" id="GO:0045499">
    <property type="term" value="F:chemorepellent activity"/>
    <property type="evidence" value="ECO:0007669"/>
    <property type="project" value="TreeGrafter"/>
</dbReference>
<proteinExistence type="inferred from homology"/>
<dbReference type="CDD" id="cd00063">
    <property type="entry name" value="FN3"/>
    <property type="match status" value="1"/>
</dbReference>
<evidence type="ECO:0000259" key="5">
    <source>
        <dbReference type="PROSITE" id="PS51004"/>
    </source>
</evidence>
<dbReference type="Proteomes" id="UP000507470">
    <property type="component" value="Unassembled WGS sequence"/>
</dbReference>
<dbReference type="InterPro" id="IPR036352">
    <property type="entry name" value="Semap_dom_sf"/>
</dbReference>
<dbReference type="SMART" id="SM00060">
    <property type="entry name" value="FN3"/>
    <property type="match status" value="1"/>
</dbReference>
<dbReference type="InterPro" id="IPR003961">
    <property type="entry name" value="FN3_dom"/>
</dbReference>
<gene>
    <name evidence="6" type="ORF">MCOR_32723</name>
</gene>
<accession>A0A6J8CTF3</accession>
<dbReference type="InterPro" id="IPR015943">
    <property type="entry name" value="WD40/YVTN_repeat-like_dom_sf"/>
</dbReference>
<name>A0A6J8CTF3_MYTCO</name>
<dbReference type="AlphaFoldDB" id="A0A6J8CTF3"/>
<dbReference type="SMART" id="SM00630">
    <property type="entry name" value="Sema"/>
    <property type="match status" value="1"/>
</dbReference>
<dbReference type="Pfam" id="PF00041">
    <property type="entry name" value="fn3"/>
    <property type="match status" value="1"/>
</dbReference>
<evidence type="ECO:0000313" key="7">
    <source>
        <dbReference type="Proteomes" id="UP000507470"/>
    </source>
</evidence>
<dbReference type="Gene3D" id="2.60.40.10">
    <property type="entry name" value="Immunoglobulins"/>
    <property type="match status" value="1"/>
</dbReference>
<feature type="domain" description="Fibronectin type-III" evidence="4">
    <location>
        <begin position="392"/>
        <end position="491"/>
    </location>
</feature>
<dbReference type="EMBL" id="CACVKT020005897">
    <property type="protein sequence ID" value="CAC5398344.1"/>
    <property type="molecule type" value="Genomic_DNA"/>
</dbReference>
<dbReference type="Gene3D" id="2.130.10.10">
    <property type="entry name" value="YVTN repeat-like/Quinoprotein amine dehydrogenase"/>
    <property type="match status" value="2"/>
</dbReference>
<dbReference type="PANTHER" id="PTHR11036">
    <property type="entry name" value="SEMAPHORIN"/>
    <property type="match status" value="1"/>
</dbReference>
<keyword evidence="7" id="KW-1185">Reference proteome</keyword>